<keyword evidence="4" id="KW-1185">Reference proteome</keyword>
<dbReference type="InterPro" id="IPR050791">
    <property type="entry name" value="Aldo-Keto_reductase"/>
</dbReference>
<name>A0A7K1UL66_9MICC</name>
<gene>
    <name evidence="3" type="ORF">GNZ21_12895</name>
</gene>
<dbReference type="Pfam" id="PF00248">
    <property type="entry name" value="Aldo_ket_red"/>
    <property type="match status" value="1"/>
</dbReference>
<dbReference type="InterPro" id="IPR020471">
    <property type="entry name" value="AKR"/>
</dbReference>
<evidence type="ECO:0000259" key="2">
    <source>
        <dbReference type="Pfam" id="PF00248"/>
    </source>
</evidence>
<reference evidence="3 4" key="1">
    <citation type="submission" date="2019-12" db="EMBL/GenBank/DDBJ databases">
        <title>Nesterenkonia muleiensis sp. nov., a novel actinobacterium isolated from sap of Populus euphratica.</title>
        <authorList>
            <person name="Wang R."/>
        </authorList>
    </citation>
    <scope>NUCLEOTIDE SEQUENCE [LARGE SCALE GENOMIC DNA]</scope>
    <source>
        <strain evidence="3 4">F10</strain>
    </source>
</reference>
<evidence type="ECO:0000256" key="1">
    <source>
        <dbReference type="ARBA" id="ARBA00023002"/>
    </source>
</evidence>
<protein>
    <submittedName>
        <fullName evidence="3">Aldo/keto reductase</fullName>
    </submittedName>
</protein>
<dbReference type="EMBL" id="WRPM01000095">
    <property type="protein sequence ID" value="MVT27237.1"/>
    <property type="molecule type" value="Genomic_DNA"/>
</dbReference>
<accession>A0A7K1UL66</accession>
<keyword evidence="1" id="KW-0560">Oxidoreductase</keyword>
<dbReference type="PANTHER" id="PTHR43625">
    <property type="entry name" value="AFLATOXIN B1 ALDEHYDE REDUCTASE"/>
    <property type="match status" value="1"/>
</dbReference>
<dbReference type="PANTHER" id="PTHR43625:SF40">
    <property type="entry name" value="ALDO-KETO REDUCTASE YAKC [NADP(+)]"/>
    <property type="match status" value="1"/>
</dbReference>
<dbReference type="InterPro" id="IPR023210">
    <property type="entry name" value="NADP_OxRdtase_dom"/>
</dbReference>
<dbReference type="InterPro" id="IPR036812">
    <property type="entry name" value="NAD(P)_OxRdtase_dom_sf"/>
</dbReference>
<dbReference type="PRINTS" id="PR00069">
    <property type="entry name" value="ALDKETRDTASE"/>
</dbReference>
<dbReference type="GO" id="GO:0016491">
    <property type="term" value="F:oxidoreductase activity"/>
    <property type="evidence" value="ECO:0007669"/>
    <property type="project" value="UniProtKB-KW"/>
</dbReference>
<feature type="domain" description="NADP-dependent oxidoreductase" evidence="2">
    <location>
        <begin position="20"/>
        <end position="315"/>
    </location>
</feature>
<sequence length="340" mass="36629">MTLRTVDLGSRGSVLTTTALGYGAMSIAGAYGPIDEQGALNLLHEIYDRGVTFIDTANIYGLGLSESILGKFLAGRRAEFTLATKCGIEPKGEAGQRGTNGRPEHIREQIDLSLSRLGTDYVDLYYLHRPDPQVPVEESVGALADLVTAGKVRTIGLSEHTAEEIRRGHAVHPITAVQSEWSIFARDVERYVIPTCAELGIGFVPYSPVARGLLTDRFSPELLAQKDTRHKFPWFFPENLGHNNDVAAHARELAAEAGLPTAGLALAWLYAKASAFGVKISVIPGTRYAQNLDELLTGLEAGLAAEAISALDELADQMCGDRSFSPTWVSGGREGLLPRS</sequence>
<dbReference type="Proteomes" id="UP000460157">
    <property type="component" value="Unassembled WGS sequence"/>
</dbReference>
<evidence type="ECO:0000313" key="4">
    <source>
        <dbReference type="Proteomes" id="UP000460157"/>
    </source>
</evidence>
<proteinExistence type="predicted"/>
<organism evidence="3 4">
    <name type="scientific">Nesterenkonia alkaliphila</name>
    <dbReference type="NCBI Taxonomy" id="1463631"/>
    <lineage>
        <taxon>Bacteria</taxon>
        <taxon>Bacillati</taxon>
        <taxon>Actinomycetota</taxon>
        <taxon>Actinomycetes</taxon>
        <taxon>Micrococcales</taxon>
        <taxon>Micrococcaceae</taxon>
        <taxon>Nesterenkonia</taxon>
    </lineage>
</organism>
<comment type="caution">
    <text evidence="3">The sequence shown here is derived from an EMBL/GenBank/DDBJ whole genome shotgun (WGS) entry which is preliminary data.</text>
</comment>
<dbReference type="OrthoDB" id="9768793at2"/>
<dbReference type="Gene3D" id="3.20.20.100">
    <property type="entry name" value="NADP-dependent oxidoreductase domain"/>
    <property type="match status" value="1"/>
</dbReference>
<dbReference type="AlphaFoldDB" id="A0A7K1UL66"/>
<dbReference type="SUPFAM" id="SSF51430">
    <property type="entry name" value="NAD(P)-linked oxidoreductase"/>
    <property type="match status" value="1"/>
</dbReference>
<evidence type="ECO:0000313" key="3">
    <source>
        <dbReference type="EMBL" id="MVT27237.1"/>
    </source>
</evidence>
<dbReference type="GO" id="GO:0005737">
    <property type="term" value="C:cytoplasm"/>
    <property type="evidence" value="ECO:0007669"/>
    <property type="project" value="TreeGrafter"/>
</dbReference>
<dbReference type="RefSeq" id="WP_157324991.1">
    <property type="nucleotide sequence ID" value="NZ_BMFX01000002.1"/>
</dbReference>